<keyword evidence="3" id="KW-1185">Reference proteome</keyword>
<dbReference type="HOGENOM" id="CLU_037612_1_4_11"/>
<dbReference type="CDD" id="cd02042">
    <property type="entry name" value="ParAB_family"/>
    <property type="match status" value="1"/>
</dbReference>
<dbReference type="KEGG" id="mmi:MMAR_p23"/>
<dbReference type="InterPro" id="IPR027417">
    <property type="entry name" value="P-loop_NTPase"/>
</dbReference>
<evidence type="ECO:0000313" key="3">
    <source>
        <dbReference type="Proteomes" id="UP000001190"/>
    </source>
</evidence>
<protein>
    <submittedName>
        <fullName evidence="2">Chromosome partitioning protein, ParA</fullName>
    </submittedName>
</protein>
<dbReference type="Pfam" id="PF13614">
    <property type="entry name" value="AAA_31"/>
    <property type="match status" value="1"/>
</dbReference>
<dbReference type="PANTHER" id="PTHR13696:SF52">
    <property type="entry name" value="PARA FAMILY PROTEIN CT_582"/>
    <property type="match status" value="1"/>
</dbReference>
<reference evidence="2 3" key="1">
    <citation type="journal article" date="2008" name="Genome Res.">
        <title>Insights from the complete genome sequence of Mycobacterium marinum on the evolution of Mycobacterium tuberculosis.</title>
        <authorList>
            <person name="Stinear T.P."/>
            <person name="Seemann T."/>
            <person name="Harrison P.F."/>
            <person name="Jenkin G.A."/>
            <person name="Davies J.K."/>
            <person name="Johnson P.D."/>
            <person name="Abdellah Z."/>
            <person name="Arrowsmith C."/>
            <person name="Chillingworth T."/>
            <person name="Churcher C."/>
            <person name="Clarke K."/>
            <person name="Cronin A."/>
            <person name="Davis P."/>
            <person name="Goodhead I."/>
            <person name="Holroyd N."/>
            <person name="Jagels K."/>
            <person name="Lord A."/>
            <person name="Moule S."/>
            <person name="Mungall K."/>
            <person name="Norbertczak H."/>
            <person name="Quail M.A."/>
            <person name="Rabbinowitsch E."/>
            <person name="Walker D."/>
            <person name="White B."/>
            <person name="Whitehead S."/>
            <person name="Small P.L."/>
            <person name="Brosch R."/>
            <person name="Ramakrishnan L."/>
            <person name="Fischbach M.A."/>
            <person name="Parkhill J."/>
            <person name="Cole S.T."/>
        </authorList>
    </citation>
    <scope>NUCLEOTIDE SEQUENCE [LARGE SCALE GENOMIC DNA]</scope>
    <source>
        <strain evidence="3">ATCC BAA-535 / M</strain>
        <plasmid evidence="3">Plasmid pMM23</plasmid>
    </source>
</reference>
<accession>B2I431</accession>
<gene>
    <name evidence="2" type="primary">parA</name>
    <name evidence="2" type="ordered locus">MMAR_p23</name>
</gene>
<proteinExistence type="predicted"/>
<evidence type="ECO:0000313" key="2">
    <source>
        <dbReference type="EMBL" id="ACC43916.1"/>
    </source>
</evidence>
<dbReference type="EMBL" id="CP000895">
    <property type="protein sequence ID" value="ACC43916.1"/>
    <property type="molecule type" value="Genomic_DNA"/>
</dbReference>
<dbReference type="InterPro" id="IPR025669">
    <property type="entry name" value="AAA_dom"/>
</dbReference>
<dbReference type="PANTHER" id="PTHR13696">
    <property type="entry name" value="P-LOOP CONTAINING NUCLEOSIDE TRIPHOSPHATE HYDROLASE"/>
    <property type="match status" value="1"/>
</dbReference>
<dbReference type="SUPFAM" id="SSF52540">
    <property type="entry name" value="P-loop containing nucleoside triphosphate hydrolases"/>
    <property type="match status" value="1"/>
</dbReference>
<dbReference type="Proteomes" id="UP000001190">
    <property type="component" value="Plasmid pMM23"/>
</dbReference>
<name>B2I431_MYCMM</name>
<dbReference type="InterPro" id="IPR050678">
    <property type="entry name" value="DNA_Partitioning_ATPase"/>
</dbReference>
<feature type="domain" description="AAA" evidence="1">
    <location>
        <begin position="18"/>
        <end position="194"/>
    </location>
</feature>
<geneLocation type="plasmid" evidence="2 3">
    <name>pMM23</name>
</geneLocation>
<evidence type="ECO:0000259" key="1">
    <source>
        <dbReference type="Pfam" id="PF13614"/>
    </source>
</evidence>
<dbReference type="eggNOG" id="COG1192">
    <property type="taxonomic scope" value="Bacteria"/>
</dbReference>
<sequence length="276" mass="29570">MQIDRLPVMTVSADKQCEILAVALQKGGVGKTTTTINLGANLAAMGLRILVIDMDQQAHSTKGLGIELDAEDASMYEVLHPDRAMRVPLAKVIVPTQFGIDVAPGHLALKELERTGLGSGGQLRLARQLDDIEGYDFVLLDCPPALGELTTAALAAADYVLAVLKAGPDEVDGLVELGNSILDVQETLNPDVEIRYVLLADFDGNPKASKDVRRQLRADWGEWSDGGAYLGEIPHTVRVVEAKGKRVPVNVHAPTSTAAVAYREVAERIAARRHAA</sequence>
<dbReference type="AlphaFoldDB" id="B2I431"/>
<keyword evidence="2" id="KW-0614">Plasmid</keyword>
<organism evidence="2 3">
    <name type="scientific">Mycobacterium marinum (strain ATCC BAA-535 / M)</name>
    <dbReference type="NCBI Taxonomy" id="216594"/>
    <lineage>
        <taxon>Bacteria</taxon>
        <taxon>Bacillati</taxon>
        <taxon>Actinomycetota</taxon>
        <taxon>Actinomycetes</taxon>
        <taxon>Mycobacteriales</taxon>
        <taxon>Mycobacteriaceae</taxon>
        <taxon>Mycobacterium</taxon>
        <taxon>Mycobacterium ulcerans group</taxon>
    </lineage>
</organism>
<dbReference type="Gene3D" id="3.40.50.300">
    <property type="entry name" value="P-loop containing nucleotide triphosphate hydrolases"/>
    <property type="match status" value="1"/>
</dbReference>